<dbReference type="Gene3D" id="1.20.120.520">
    <property type="entry name" value="nmb1532 protein domain like"/>
    <property type="match status" value="1"/>
</dbReference>
<organism evidence="2 3">
    <name type="scientific">Novosphingobium hassiacum</name>
    <dbReference type="NCBI Taxonomy" id="173676"/>
    <lineage>
        <taxon>Bacteria</taxon>
        <taxon>Pseudomonadati</taxon>
        <taxon>Pseudomonadota</taxon>
        <taxon>Alphaproteobacteria</taxon>
        <taxon>Sphingomonadales</taxon>
        <taxon>Sphingomonadaceae</taxon>
        <taxon>Novosphingobium</taxon>
    </lineage>
</organism>
<evidence type="ECO:0000313" key="2">
    <source>
        <dbReference type="EMBL" id="MBB3859919.1"/>
    </source>
</evidence>
<dbReference type="AlphaFoldDB" id="A0A7W5ZWS3"/>
<dbReference type="Proteomes" id="UP000562395">
    <property type="component" value="Unassembled WGS sequence"/>
</dbReference>
<sequence length="166" mass="18605">MAQTTYTDAIALLKADHRTVEGLFEKFESAKDDKKAALAQQICNELKIHTIIEEEIFYPACKGKIEEETYTEAHVEHDAAKVLINDIMASSPDDEFFDAKVKVLSEEIKHHVHEEEARSEGMFAQAREAGLDMVALRDAMLARKKELIAQAKTEALPAAELRVVHA</sequence>
<evidence type="ECO:0000259" key="1">
    <source>
        <dbReference type="Pfam" id="PF01814"/>
    </source>
</evidence>
<comment type="caution">
    <text evidence="2">The sequence shown here is derived from an EMBL/GenBank/DDBJ whole genome shotgun (WGS) entry which is preliminary data.</text>
</comment>
<protein>
    <submittedName>
        <fullName evidence="2">Hemerythrin superfamily protein</fullName>
    </submittedName>
</protein>
<dbReference type="Pfam" id="PF01814">
    <property type="entry name" value="Hemerythrin"/>
    <property type="match status" value="1"/>
</dbReference>
<feature type="domain" description="Hemerythrin-like" evidence="1">
    <location>
        <begin position="9"/>
        <end position="117"/>
    </location>
</feature>
<proteinExistence type="predicted"/>
<dbReference type="PANTHER" id="PTHR35585:SF1">
    <property type="entry name" value="HHE DOMAIN PROTEIN (AFU_ORTHOLOGUE AFUA_4G00730)"/>
    <property type="match status" value="1"/>
</dbReference>
<evidence type="ECO:0000313" key="3">
    <source>
        <dbReference type="Proteomes" id="UP000562395"/>
    </source>
</evidence>
<dbReference type="RefSeq" id="WP_183612188.1">
    <property type="nucleotide sequence ID" value="NZ_JACICY010000002.1"/>
</dbReference>
<gene>
    <name evidence="2" type="ORF">GGQ88_001180</name>
</gene>
<reference evidence="2 3" key="1">
    <citation type="submission" date="2020-08" db="EMBL/GenBank/DDBJ databases">
        <title>Genomic Encyclopedia of Type Strains, Phase IV (KMG-IV): sequencing the most valuable type-strain genomes for metagenomic binning, comparative biology and taxonomic classification.</title>
        <authorList>
            <person name="Goeker M."/>
        </authorList>
    </citation>
    <scope>NUCLEOTIDE SEQUENCE [LARGE SCALE GENOMIC DNA]</scope>
    <source>
        <strain evidence="2 3">DSM 14552</strain>
    </source>
</reference>
<dbReference type="InterPro" id="IPR012312">
    <property type="entry name" value="Hemerythrin-like"/>
</dbReference>
<dbReference type="PANTHER" id="PTHR35585">
    <property type="entry name" value="HHE DOMAIN PROTEIN (AFU_ORTHOLOGUE AFUA_4G00730)"/>
    <property type="match status" value="1"/>
</dbReference>
<keyword evidence="3" id="KW-1185">Reference proteome</keyword>
<dbReference type="EMBL" id="JACICY010000002">
    <property type="protein sequence ID" value="MBB3859919.1"/>
    <property type="molecule type" value="Genomic_DNA"/>
</dbReference>
<accession>A0A7W5ZWS3</accession>
<name>A0A7W5ZWS3_9SPHN</name>